<dbReference type="Proteomes" id="UP000254507">
    <property type="component" value="Unassembled WGS sequence"/>
</dbReference>
<dbReference type="NCBIfam" id="NF007139">
    <property type="entry name" value="PRK09585.1-3"/>
    <property type="match status" value="1"/>
</dbReference>
<keyword evidence="1 2" id="KW-0418">Kinase</keyword>
<feature type="binding site" evidence="1">
    <location>
        <begin position="24"/>
        <end position="31"/>
    </location>
    <ligand>
        <name>ATP</name>
        <dbReference type="ChEBI" id="CHEBI:30616"/>
    </ligand>
</feature>
<dbReference type="GO" id="GO:0006040">
    <property type="term" value="P:amino sugar metabolic process"/>
    <property type="evidence" value="ECO:0007669"/>
    <property type="project" value="InterPro"/>
</dbReference>
<proteinExistence type="inferred from homology"/>
<dbReference type="SUPFAM" id="SSF53067">
    <property type="entry name" value="Actin-like ATPase domain"/>
    <property type="match status" value="1"/>
</dbReference>
<evidence type="ECO:0000313" key="3">
    <source>
        <dbReference type="Proteomes" id="UP000254507"/>
    </source>
</evidence>
<dbReference type="AlphaFoldDB" id="A0A380VFG8"/>
<dbReference type="GO" id="GO:0016301">
    <property type="term" value="F:kinase activity"/>
    <property type="evidence" value="ECO:0007669"/>
    <property type="project" value="UniProtKB-KW"/>
</dbReference>
<reference evidence="2 3" key="1">
    <citation type="submission" date="2018-06" db="EMBL/GenBank/DDBJ databases">
        <authorList>
            <consortium name="Pathogen Informatics"/>
            <person name="Doyle S."/>
        </authorList>
    </citation>
    <scope>NUCLEOTIDE SEQUENCE [LARGE SCALE GENOMIC DNA]</scope>
    <source>
        <strain evidence="2 3">NCTC10851</strain>
    </source>
</reference>
<keyword evidence="1" id="KW-0547">Nucleotide-binding</keyword>
<dbReference type="GO" id="GO:0097175">
    <property type="term" value="P:1,6-anhydro-N-acetyl-beta-muramic acid catabolic process"/>
    <property type="evidence" value="ECO:0007669"/>
    <property type="project" value="UniProtKB-UniRule"/>
</dbReference>
<dbReference type="GO" id="GO:0005524">
    <property type="term" value="F:ATP binding"/>
    <property type="evidence" value="ECO:0007669"/>
    <property type="project" value="UniProtKB-UniRule"/>
</dbReference>
<dbReference type="PANTHER" id="PTHR30605">
    <property type="entry name" value="ANHYDRO-N-ACETYLMURAMIC ACID KINASE"/>
    <property type="match status" value="1"/>
</dbReference>
<dbReference type="GO" id="GO:0016773">
    <property type="term" value="F:phosphotransferase activity, alcohol group as acceptor"/>
    <property type="evidence" value="ECO:0007669"/>
    <property type="project" value="UniProtKB-UniRule"/>
</dbReference>
<comment type="similarity">
    <text evidence="1">Belongs to the anhydro-N-acetylmuramic acid kinase family.</text>
</comment>
<dbReference type="EMBL" id="UFSB01000001">
    <property type="protein sequence ID" value="SUU37744.1"/>
    <property type="molecule type" value="Genomic_DNA"/>
</dbReference>
<dbReference type="EC" id="2.7.1.170" evidence="1"/>
<dbReference type="GO" id="GO:0009254">
    <property type="term" value="P:peptidoglycan turnover"/>
    <property type="evidence" value="ECO:0007669"/>
    <property type="project" value="UniProtKB-UniRule"/>
</dbReference>
<dbReference type="RefSeq" id="WP_236757330.1">
    <property type="nucleotide sequence ID" value="NZ_NLFK01000002.1"/>
</dbReference>
<sequence length="387" mass="42943">MPRNSPNEIKSMEHTAYYIGVMSGTSLDGIDVALVNFAKNSPRFLPQLVAAEMQPMPQDLRRRLHELLRSGQTDLQQLGELDHRLGLLYAQSINQFLAKHQLNAEQIQAIGCHGQTIWHAPQGSYPFTMQIGDANLIAAHTNITTVADFRRKDMAYGGQGAPLVPAFHRALFARDDRITVVLNIGGISNITQLIPEMPVIGYDTGPGNALLDSWIEKQLGKPYDHDAQWAKTGKIHTALLSELLKEPYFEHPPPKSTGRELFNLTWLDKKLQHFSTILPQDVQATLLEFTAQCNAQVLRQLGGQCELPKVLMVCGGGAKNPLLMQRLTRLLPEWHVATTSDFGLDADYVEAAAFAWLAYQRMYNLSGNLPSVTGAKRAVSLGVIYPK</sequence>
<comment type="pathway">
    <text evidence="1">Cell wall biogenesis; peptidoglycan recycling.</text>
</comment>
<comment type="function">
    <text evidence="1">Catalyzes the specific phosphorylation of 1,6-anhydro-N-acetylmuramic acid (anhMurNAc) with the simultaneous cleavage of the 1,6-anhydro ring, generating MurNAc-6-P. Is required for the utilization of anhMurNAc either imported from the medium or derived from its own cell wall murein, and thus plays a role in cell wall recycling.</text>
</comment>
<evidence type="ECO:0000313" key="2">
    <source>
        <dbReference type="EMBL" id="SUU37744.1"/>
    </source>
</evidence>
<dbReference type="NCBIfam" id="NF007148">
    <property type="entry name" value="PRK09585.3-2"/>
    <property type="match status" value="1"/>
</dbReference>
<dbReference type="Gene3D" id="3.30.420.40">
    <property type="match status" value="2"/>
</dbReference>
<keyword evidence="1" id="KW-0119">Carbohydrate metabolism</keyword>
<protein>
    <recommendedName>
        <fullName evidence="1">Anhydro-N-acetylmuramic acid kinase</fullName>
        <ecNumber evidence="1">2.7.1.170</ecNumber>
    </recommendedName>
    <alternativeName>
        <fullName evidence="1">AnhMurNAc kinase</fullName>
    </alternativeName>
</protein>
<dbReference type="HAMAP" id="MF_01270">
    <property type="entry name" value="AnhMurNAc_kinase"/>
    <property type="match status" value="1"/>
</dbReference>
<dbReference type="UniPathway" id="UPA00544"/>
<gene>
    <name evidence="1 2" type="primary">anmK</name>
    <name evidence="2" type="ORF">NCTC10851_01719</name>
</gene>
<keyword evidence="1 2" id="KW-0808">Transferase</keyword>
<name>A0A380VFG8_9PAST</name>
<organism evidence="2 3">
    <name type="scientific">Actinobacillus seminis</name>
    <dbReference type="NCBI Taxonomy" id="722"/>
    <lineage>
        <taxon>Bacteria</taxon>
        <taxon>Pseudomonadati</taxon>
        <taxon>Pseudomonadota</taxon>
        <taxon>Gammaproteobacteria</taxon>
        <taxon>Pasteurellales</taxon>
        <taxon>Pasteurellaceae</taxon>
        <taxon>Actinobacillus</taxon>
    </lineage>
</organism>
<dbReference type="CDD" id="cd24050">
    <property type="entry name" value="ASKHA_NBD_ANMK"/>
    <property type="match status" value="1"/>
</dbReference>
<evidence type="ECO:0000256" key="1">
    <source>
        <dbReference type="HAMAP-Rule" id="MF_01270"/>
    </source>
</evidence>
<comment type="catalytic activity">
    <reaction evidence="1">
        <text>1,6-anhydro-N-acetyl-beta-muramate + ATP + H2O = N-acetyl-D-muramate 6-phosphate + ADP + H(+)</text>
        <dbReference type="Rhea" id="RHEA:24952"/>
        <dbReference type="ChEBI" id="CHEBI:15377"/>
        <dbReference type="ChEBI" id="CHEBI:15378"/>
        <dbReference type="ChEBI" id="CHEBI:30616"/>
        <dbReference type="ChEBI" id="CHEBI:58690"/>
        <dbReference type="ChEBI" id="CHEBI:58722"/>
        <dbReference type="ChEBI" id="CHEBI:456216"/>
        <dbReference type="EC" id="2.7.1.170"/>
    </reaction>
</comment>
<accession>A0A380VFG8</accession>
<comment type="pathway">
    <text evidence="1">Amino-sugar metabolism; 1,6-anhydro-N-acetylmuramate degradation.</text>
</comment>
<dbReference type="Pfam" id="PF03702">
    <property type="entry name" value="AnmK"/>
    <property type="match status" value="1"/>
</dbReference>
<keyword evidence="1" id="KW-0067">ATP-binding</keyword>
<dbReference type="UniPathway" id="UPA00343"/>
<dbReference type="InterPro" id="IPR005338">
    <property type="entry name" value="Anhydro_N_Ac-Mur_kinase"/>
</dbReference>
<dbReference type="PANTHER" id="PTHR30605:SF0">
    <property type="entry name" value="ANHYDRO-N-ACETYLMURAMIC ACID KINASE"/>
    <property type="match status" value="1"/>
</dbReference>
<dbReference type="InterPro" id="IPR043129">
    <property type="entry name" value="ATPase_NBD"/>
</dbReference>